<evidence type="ECO:0000313" key="11">
    <source>
        <dbReference type="EMBL" id="CAH0113785.1"/>
    </source>
</evidence>
<keyword evidence="5" id="KW-0498">Mitosis</keyword>
<evidence type="ECO:0000256" key="6">
    <source>
        <dbReference type="ARBA" id="ARBA00023054"/>
    </source>
</evidence>
<dbReference type="EMBL" id="CAKKLH010000346">
    <property type="protein sequence ID" value="CAH0113785.1"/>
    <property type="molecule type" value="Genomic_DNA"/>
</dbReference>
<keyword evidence="4" id="KW-0132">Cell division</keyword>
<comment type="similarity">
    <text evidence="2">Belongs to the NUF2 family.</text>
</comment>
<dbReference type="OrthoDB" id="8194677at2759"/>
<keyword evidence="3" id="KW-0158">Chromosome</keyword>
<gene>
    <name evidence="11" type="ORF">DGAL_LOCUS17697</name>
</gene>
<evidence type="ECO:0000313" key="12">
    <source>
        <dbReference type="Proteomes" id="UP000789390"/>
    </source>
</evidence>
<sequence>MESKDEEIVRIVNCINSCWPEYPFTYADIRKPTGEKFRDVLGKFLQGFLGGNYQLPTLQHMNLVSSTPEMFTHLEGTISLFRSINSILKRVNYHDFKYGTMLKPTPNAVKDVLVVLVNFLAYFEAEEGKKEEIELEILNLKQKTMQLEKRLLEEEKHLGKCRQNAEENKMMETELRQIVVSRKEKYMKTESNITKLESDVDDLTKRIQHINLSLEKASITLKQVELEKERAAEAVVADPEALETELARSQYEKESMEANFSSVKNRLPTLEQQIQDRTLQLQERKETLQRLALVKTRESKTKLEWQNMETDYRRVEEEKQILENNLKTDMSLIDSKKRMLVECEQNVDYLREQLEKARSDLKQCLIEDECRKAQMEARILATENEISGLKRDLKLGQKALDEGAALFEALYIKHQRDIEQISAKHNQLFDAVESSLKKSFP</sequence>
<keyword evidence="12" id="KW-1185">Reference proteome</keyword>
<dbReference type="Pfam" id="PF03800">
    <property type="entry name" value="Nuf2"/>
    <property type="match status" value="1"/>
</dbReference>
<keyword evidence="6 9" id="KW-0175">Coiled coil</keyword>
<accession>A0A8J2S5Y7</accession>
<evidence type="ECO:0000256" key="9">
    <source>
        <dbReference type="SAM" id="Coils"/>
    </source>
</evidence>
<keyword evidence="8" id="KW-0137">Centromere</keyword>
<dbReference type="Proteomes" id="UP000789390">
    <property type="component" value="Unassembled WGS sequence"/>
</dbReference>
<reference evidence="11" key="1">
    <citation type="submission" date="2021-11" db="EMBL/GenBank/DDBJ databases">
        <authorList>
            <person name="Schell T."/>
        </authorList>
    </citation>
    <scope>NUCLEOTIDE SEQUENCE</scope>
    <source>
        <strain evidence="11">M5</strain>
    </source>
</reference>
<name>A0A8J2S5Y7_9CRUS</name>
<feature type="domain" description="Kinetochore protein Nuf2 N-terminal" evidence="10">
    <location>
        <begin position="10"/>
        <end position="129"/>
    </location>
</feature>
<comment type="caution">
    <text evidence="11">The sequence shown here is derived from an EMBL/GenBank/DDBJ whole genome shotgun (WGS) entry which is preliminary data.</text>
</comment>
<evidence type="ECO:0000256" key="1">
    <source>
        <dbReference type="ARBA" id="ARBA00004584"/>
    </source>
</evidence>
<comment type="subcellular location">
    <subcellularLocation>
        <location evidence="1">Chromosome</location>
        <location evidence="1">Centromere</location>
    </subcellularLocation>
</comment>
<protein>
    <recommendedName>
        <fullName evidence="10">Kinetochore protein Nuf2 N-terminal domain-containing protein</fullName>
    </recommendedName>
</protein>
<dbReference type="GO" id="GO:0031262">
    <property type="term" value="C:Ndc80 complex"/>
    <property type="evidence" value="ECO:0007669"/>
    <property type="project" value="InterPro"/>
</dbReference>
<feature type="coiled-coil region" evidence="9">
    <location>
        <begin position="123"/>
        <end position="157"/>
    </location>
</feature>
<evidence type="ECO:0000259" key="10">
    <source>
        <dbReference type="Pfam" id="PF03800"/>
    </source>
</evidence>
<dbReference type="InterPro" id="IPR005549">
    <property type="entry name" value="Kinetochore_Nuf2_N"/>
</dbReference>
<evidence type="ECO:0000256" key="4">
    <source>
        <dbReference type="ARBA" id="ARBA00022618"/>
    </source>
</evidence>
<dbReference type="InterPro" id="IPR038275">
    <property type="entry name" value="Nuf2_N_sf"/>
</dbReference>
<keyword evidence="7" id="KW-0131">Cell cycle</keyword>
<evidence type="ECO:0000256" key="3">
    <source>
        <dbReference type="ARBA" id="ARBA00022454"/>
    </source>
</evidence>
<evidence type="ECO:0000256" key="7">
    <source>
        <dbReference type="ARBA" id="ARBA00023306"/>
    </source>
</evidence>
<feature type="coiled-coil region" evidence="9">
    <location>
        <begin position="305"/>
        <end position="392"/>
    </location>
</feature>
<dbReference type="AlphaFoldDB" id="A0A8J2S5Y7"/>
<feature type="coiled-coil region" evidence="9">
    <location>
        <begin position="186"/>
        <end position="273"/>
    </location>
</feature>
<evidence type="ECO:0000256" key="2">
    <source>
        <dbReference type="ARBA" id="ARBA00005498"/>
    </source>
</evidence>
<dbReference type="Gene3D" id="1.10.418.60">
    <property type="entry name" value="Ncd80 complex, Nuf2 subunit"/>
    <property type="match status" value="1"/>
</dbReference>
<proteinExistence type="inferred from homology"/>
<dbReference type="GO" id="GO:0051301">
    <property type="term" value="P:cell division"/>
    <property type="evidence" value="ECO:0007669"/>
    <property type="project" value="UniProtKB-KW"/>
</dbReference>
<evidence type="ECO:0000256" key="5">
    <source>
        <dbReference type="ARBA" id="ARBA00022776"/>
    </source>
</evidence>
<organism evidence="11 12">
    <name type="scientific">Daphnia galeata</name>
    <dbReference type="NCBI Taxonomy" id="27404"/>
    <lineage>
        <taxon>Eukaryota</taxon>
        <taxon>Metazoa</taxon>
        <taxon>Ecdysozoa</taxon>
        <taxon>Arthropoda</taxon>
        <taxon>Crustacea</taxon>
        <taxon>Branchiopoda</taxon>
        <taxon>Diplostraca</taxon>
        <taxon>Cladocera</taxon>
        <taxon>Anomopoda</taxon>
        <taxon>Daphniidae</taxon>
        <taxon>Daphnia</taxon>
    </lineage>
</organism>
<evidence type="ECO:0000256" key="8">
    <source>
        <dbReference type="ARBA" id="ARBA00023328"/>
    </source>
</evidence>